<dbReference type="SMART" id="SM00850">
    <property type="entry name" value="LytTR"/>
    <property type="match status" value="1"/>
</dbReference>
<dbReference type="InterPro" id="IPR007492">
    <property type="entry name" value="LytTR_DNA-bd_dom"/>
</dbReference>
<dbReference type="AlphaFoldDB" id="A0A1Y3U0T9"/>
<evidence type="ECO:0000313" key="3">
    <source>
        <dbReference type="Proteomes" id="UP000195455"/>
    </source>
</evidence>
<evidence type="ECO:0000313" key="2">
    <source>
        <dbReference type="EMBL" id="OUN40818.1"/>
    </source>
</evidence>
<protein>
    <recommendedName>
        <fullName evidence="1">HTH LytTR-type domain-containing protein</fullName>
    </recommendedName>
</protein>
<dbReference type="PANTHER" id="PTHR37299:SF1">
    <property type="entry name" value="STAGE 0 SPORULATION PROTEIN A HOMOLOG"/>
    <property type="match status" value="1"/>
</dbReference>
<comment type="caution">
    <text evidence="2">The sequence shown here is derived from an EMBL/GenBank/DDBJ whole genome shotgun (WGS) entry which is preliminary data.</text>
</comment>
<dbReference type="Gene3D" id="2.40.50.1020">
    <property type="entry name" value="LytTr DNA-binding domain"/>
    <property type="match status" value="1"/>
</dbReference>
<dbReference type="GO" id="GO:0003677">
    <property type="term" value="F:DNA binding"/>
    <property type="evidence" value="ECO:0007669"/>
    <property type="project" value="InterPro"/>
</dbReference>
<proteinExistence type="predicted"/>
<dbReference type="EMBL" id="NFHM01000028">
    <property type="protein sequence ID" value="OUN40818.1"/>
    <property type="molecule type" value="Genomic_DNA"/>
</dbReference>
<gene>
    <name evidence="2" type="ORF">B5G26_13595</name>
</gene>
<evidence type="ECO:0000259" key="1">
    <source>
        <dbReference type="PROSITE" id="PS50930"/>
    </source>
</evidence>
<reference evidence="3" key="1">
    <citation type="submission" date="2017-04" db="EMBL/GenBank/DDBJ databases">
        <title>Function of individual gut microbiota members based on whole genome sequencing of pure cultures obtained from chicken caecum.</title>
        <authorList>
            <person name="Medvecky M."/>
            <person name="Cejkova D."/>
            <person name="Polansky O."/>
            <person name="Karasova D."/>
            <person name="Kubasova T."/>
            <person name="Cizek A."/>
            <person name="Rychlik I."/>
        </authorList>
    </citation>
    <scope>NUCLEOTIDE SEQUENCE [LARGE SCALE GENOMIC DNA]</scope>
    <source>
        <strain evidence="3">An75</strain>
    </source>
</reference>
<dbReference type="RefSeq" id="WP_087990037.1">
    <property type="nucleotide sequence ID" value="NZ_CAUFCZ010000070.1"/>
</dbReference>
<organism evidence="2 3">
    <name type="scientific">Anaerotignum lactatifermentans</name>
    <dbReference type="NCBI Taxonomy" id="160404"/>
    <lineage>
        <taxon>Bacteria</taxon>
        <taxon>Bacillati</taxon>
        <taxon>Bacillota</taxon>
        <taxon>Clostridia</taxon>
        <taxon>Lachnospirales</taxon>
        <taxon>Anaerotignaceae</taxon>
        <taxon>Anaerotignum</taxon>
    </lineage>
</organism>
<name>A0A1Y3U0T9_9FIRM</name>
<dbReference type="InterPro" id="IPR046947">
    <property type="entry name" value="LytR-like"/>
</dbReference>
<dbReference type="Proteomes" id="UP000195455">
    <property type="component" value="Unassembled WGS sequence"/>
</dbReference>
<accession>A0A1Y3U0T9</accession>
<dbReference type="GO" id="GO:0000156">
    <property type="term" value="F:phosphorelay response regulator activity"/>
    <property type="evidence" value="ECO:0007669"/>
    <property type="project" value="InterPro"/>
</dbReference>
<sequence length="232" mass="27386">MICGAVFDVNEESRTYIRKWLIDYLIKENMEMDMLWFTEETSDETIAKYVNKIHFALICIDCEAGEKMGKILYKLNPSCRICYYCAEKCDVLHLLSSRPIGFYVWNHGEEVFYKTIGMIINEILAAEDVLKYETKRGLYLIYMRNILYLQSDLKYVQIHTINGSEERIFAKLTQIEEKLNNCFVRVHKSFIVNGDYVDFIDKKEHLAVLCNGERIPISEAQQKRVIEKFRLL</sequence>
<feature type="domain" description="HTH LytTR-type" evidence="1">
    <location>
        <begin position="130"/>
        <end position="231"/>
    </location>
</feature>
<dbReference type="PANTHER" id="PTHR37299">
    <property type="entry name" value="TRANSCRIPTIONAL REGULATOR-RELATED"/>
    <property type="match status" value="1"/>
</dbReference>
<dbReference type="PROSITE" id="PS50930">
    <property type="entry name" value="HTH_LYTTR"/>
    <property type="match status" value="1"/>
</dbReference>
<dbReference type="Pfam" id="PF04397">
    <property type="entry name" value="LytTR"/>
    <property type="match status" value="1"/>
</dbReference>